<organism evidence="5 6">
    <name type="scientific">Seiridium unicorne</name>
    <dbReference type="NCBI Taxonomy" id="138068"/>
    <lineage>
        <taxon>Eukaryota</taxon>
        <taxon>Fungi</taxon>
        <taxon>Dikarya</taxon>
        <taxon>Ascomycota</taxon>
        <taxon>Pezizomycotina</taxon>
        <taxon>Sordariomycetes</taxon>
        <taxon>Xylariomycetidae</taxon>
        <taxon>Amphisphaeriales</taxon>
        <taxon>Sporocadaceae</taxon>
        <taxon>Seiridium</taxon>
    </lineage>
</organism>
<keyword evidence="6" id="KW-1185">Reference proteome</keyword>
<sequence length="298" mass="32415">MSEKTKDTVLITGCSEGGIGFALAREFHRRGLRVLATARNLTKVQHLRDAGLEVIQLDVADQESVRRAVESVSRLTGGTLNILVNNAGGGYQMPLLDTDLDEARKLFDVNVWGLLAVTQAFAPLLTTTAANGNKARVVNIGSVVSRVNVPWQGIYNASKGALAMLNDTLRLELRPLGVDVLHVVTGGVSTKFYSNSTGQKLPENSLYKPISADIEKAVAGHTATGLQTMTPETYARKVVSNVLSSSPTTTMWIGGQSFLSWIGVKFGWDSIRDLFVGYMLGMRSLTRKYRELQQMKQG</sequence>
<evidence type="ECO:0000313" key="5">
    <source>
        <dbReference type="EMBL" id="KAK9426537.1"/>
    </source>
</evidence>
<evidence type="ECO:0000313" key="6">
    <source>
        <dbReference type="Proteomes" id="UP001408356"/>
    </source>
</evidence>
<dbReference type="InterPro" id="IPR002347">
    <property type="entry name" value="SDR_fam"/>
</dbReference>
<dbReference type="PRINTS" id="PR00081">
    <property type="entry name" value="GDHRDH"/>
</dbReference>
<dbReference type="EMBL" id="JARVKF010000001">
    <property type="protein sequence ID" value="KAK9426537.1"/>
    <property type="molecule type" value="Genomic_DNA"/>
</dbReference>
<comment type="similarity">
    <text evidence="1 4">Belongs to the short-chain dehydrogenases/reductases (SDR) family.</text>
</comment>
<evidence type="ECO:0000256" key="3">
    <source>
        <dbReference type="ARBA" id="ARBA00023002"/>
    </source>
</evidence>
<dbReference type="InterPro" id="IPR036291">
    <property type="entry name" value="NAD(P)-bd_dom_sf"/>
</dbReference>
<dbReference type="Gene3D" id="3.40.50.720">
    <property type="entry name" value="NAD(P)-binding Rossmann-like Domain"/>
    <property type="match status" value="1"/>
</dbReference>
<proteinExistence type="inferred from homology"/>
<protein>
    <submittedName>
        <fullName evidence="5">Short-chain dehydrogenase/reductase</fullName>
    </submittedName>
</protein>
<keyword evidence="2" id="KW-0521">NADP</keyword>
<dbReference type="CDD" id="cd05374">
    <property type="entry name" value="17beta-HSD-like_SDR_c"/>
    <property type="match status" value="1"/>
</dbReference>
<evidence type="ECO:0000256" key="4">
    <source>
        <dbReference type="RuleBase" id="RU000363"/>
    </source>
</evidence>
<reference evidence="5 6" key="1">
    <citation type="journal article" date="2024" name="J. Plant Pathol.">
        <title>Sequence and assembly of the genome of Seiridium unicorne, isolate CBS 538.82, causal agent of cypress canker disease.</title>
        <authorList>
            <person name="Scali E."/>
            <person name="Rocca G.D."/>
            <person name="Danti R."/>
            <person name="Garbelotto M."/>
            <person name="Barberini S."/>
            <person name="Baroncelli R."/>
            <person name="Emiliani G."/>
        </authorList>
    </citation>
    <scope>NUCLEOTIDE SEQUENCE [LARGE SCALE GENOMIC DNA]</scope>
    <source>
        <strain evidence="5 6">BM-138-508</strain>
    </source>
</reference>
<keyword evidence="3" id="KW-0560">Oxidoreductase</keyword>
<dbReference type="Pfam" id="PF00106">
    <property type="entry name" value="adh_short"/>
    <property type="match status" value="1"/>
</dbReference>
<dbReference type="PANTHER" id="PTHR44169:SF3">
    <property type="entry name" value="SHORT-CHAIN DEHYDROGENASE SRDE"/>
    <property type="match status" value="1"/>
</dbReference>
<dbReference type="PRINTS" id="PR00080">
    <property type="entry name" value="SDRFAMILY"/>
</dbReference>
<comment type="caution">
    <text evidence="5">The sequence shown here is derived from an EMBL/GenBank/DDBJ whole genome shotgun (WGS) entry which is preliminary data.</text>
</comment>
<dbReference type="PANTHER" id="PTHR44169">
    <property type="entry name" value="NADPH-DEPENDENT 1-ACYLDIHYDROXYACETONE PHOSPHATE REDUCTASE"/>
    <property type="match status" value="1"/>
</dbReference>
<gene>
    <name evidence="5" type="ORF">SUNI508_00064</name>
</gene>
<dbReference type="SUPFAM" id="SSF51735">
    <property type="entry name" value="NAD(P)-binding Rossmann-fold domains"/>
    <property type="match status" value="1"/>
</dbReference>
<evidence type="ECO:0000256" key="1">
    <source>
        <dbReference type="ARBA" id="ARBA00006484"/>
    </source>
</evidence>
<dbReference type="InterPro" id="IPR020904">
    <property type="entry name" value="Sc_DH/Rdtase_CS"/>
</dbReference>
<evidence type="ECO:0000256" key="2">
    <source>
        <dbReference type="ARBA" id="ARBA00022857"/>
    </source>
</evidence>
<dbReference type="PROSITE" id="PS00061">
    <property type="entry name" value="ADH_SHORT"/>
    <property type="match status" value="1"/>
</dbReference>
<name>A0ABR2VI25_9PEZI</name>
<dbReference type="Proteomes" id="UP001408356">
    <property type="component" value="Unassembled WGS sequence"/>
</dbReference>
<accession>A0ABR2VI25</accession>